<evidence type="ECO:0000313" key="9">
    <source>
        <dbReference type="Proteomes" id="UP001162734"/>
    </source>
</evidence>
<protein>
    <recommendedName>
        <fullName evidence="7">Type II secretion system protein GspF domain-containing protein</fullName>
    </recommendedName>
</protein>
<evidence type="ECO:0000259" key="7">
    <source>
        <dbReference type="Pfam" id="PF00482"/>
    </source>
</evidence>
<evidence type="ECO:0000256" key="1">
    <source>
        <dbReference type="ARBA" id="ARBA00004651"/>
    </source>
</evidence>
<dbReference type="RefSeq" id="WP_248345665.1">
    <property type="nucleotide sequence ID" value="NZ_AP025592.1"/>
</dbReference>
<name>A0ABN6N8U9_9BACT</name>
<evidence type="ECO:0000256" key="3">
    <source>
        <dbReference type="ARBA" id="ARBA00022692"/>
    </source>
</evidence>
<keyword evidence="3 6" id="KW-0812">Transmembrane</keyword>
<feature type="transmembrane region" description="Helical" evidence="6">
    <location>
        <begin position="261"/>
        <end position="281"/>
    </location>
</feature>
<dbReference type="InterPro" id="IPR042094">
    <property type="entry name" value="T2SS_GspF_sf"/>
</dbReference>
<dbReference type="Proteomes" id="UP001162734">
    <property type="component" value="Chromosome"/>
</dbReference>
<keyword evidence="2" id="KW-1003">Cell membrane</keyword>
<dbReference type="InterPro" id="IPR018076">
    <property type="entry name" value="T2SS_GspF_dom"/>
</dbReference>
<gene>
    <name evidence="8" type="ORF">AMPC_16020</name>
</gene>
<organism evidence="8 9">
    <name type="scientific">Anaeromyxobacter paludicola</name>
    <dbReference type="NCBI Taxonomy" id="2918171"/>
    <lineage>
        <taxon>Bacteria</taxon>
        <taxon>Pseudomonadati</taxon>
        <taxon>Myxococcota</taxon>
        <taxon>Myxococcia</taxon>
        <taxon>Myxococcales</taxon>
        <taxon>Cystobacterineae</taxon>
        <taxon>Anaeromyxobacteraceae</taxon>
        <taxon>Anaeromyxobacter</taxon>
    </lineage>
</organism>
<keyword evidence="9" id="KW-1185">Reference proteome</keyword>
<evidence type="ECO:0000256" key="6">
    <source>
        <dbReference type="SAM" id="Phobius"/>
    </source>
</evidence>
<evidence type="ECO:0000256" key="5">
    <source>
        <dbReference type="ARBA" id="ARBA00023136"/>
    </source>
</evidence>
<dbReference type="Pfam" id="PF00482">
    <property type="entry name" value="T2SSF"/>
    <property type="match status" value="1"/>
</dbReference>
<proteinExistence type="predicted"/>
<feature type="transmembrane region" description="Helical" evidence="6">
    <location>
        <begin position="113"/>
        <end position="133"/>
    </location>
</feature>
<dbReference type="EMBL" id="AP025592">
    <property type="protein sequence ID" value="BDG08489.1"/>
    <property type="molecule type" value="Genomic_DNA"/>
</dbReference>
<comment type="subcellular location">
    <subcellularLocation>
        <location evidence="1">Cell membrane</location>
        <topology evidence="1">Multi-pass membrane protein</topology>
    </subcellularLocation>
</comment>
<sequence>MQQLFILLLALALVAVVEAARQAWRYWDDRRSGALRRRLQTLGEGLPGESALLREARFASNPGLDQMLRHTTWAPRLAQLLEQTYSRVTVAQLLGYAALSGLAALVAGVALRLGPFLTILSCAGGVCLPFLFLDIARDRRSRKISEQLPEALEMMARSLRAGHAISGSFRIVATEMPEPVSVEFGRAFEEQKLGLSLEQAVLQMAGRAPGNGDLKIFAISTIIQKETGGNLAEILSNIAETIRARYRFQGKLRALTAEGRASALVLGLLPLLMALLLQLINPGYLKPLVADPLGQRILGTACLLWAAGFLWMKQMIRIDV</sequence>
<evidence type="ECO:0000256" key="2">
    <source>
        <dbReference type="ARBA" id="ARBA00022475"/>
    </source>
</evidence>
<feature type="domain" description="Type II secretion system protein GspF" evidence="7">
    <location>
        <begin position="152"/>
        <end position="276"/>
    </location>
</feature>
<dbReference type="PANTHER" id="PTHR35007:SF1">
    <property type="entry name" value="PILUS ASSEMBLY PROTEIN"/>
    <property type="match status" value="1"/>
</dbReference>
<dbReference type="Gene3D" id="1.20.81.30">
    <property type="entry name" value="Type II secretion system (T2SS), domain F"/>
    <property type="match status" value="1"/>
</dbReference>
<keyword evidence="4 6" id="KW-1133">Transmembrane helix</keyword>
<reference evidence="9" key="1">
    <citation type="journal article" date="2022" name="Int. J. Syst. Evol. Microbiol.">
        <title>Anaeromyxobacter oryzae sp. nov., Anaeromyxobacter diazotrophicus sp. nov. and Anaeromyxobacter paludicola sp. nov., isolated from paddy soils.</title>
        <authorList>
            <person name="Itoh H."/>
            <person name="Xu Z."/>
            <person name="Mise K."/>
            <person name="Masuda Y."/>
            <person name="Ushijima N."/>
            <person name="Hayakawa C."/>
            <person name="Shiratori Y."/>
            <person name="Senoo K."/>
        </authorList>
    </citation>
    <scope>NUCLEOTIDE SEQUENCE [LARGE SCALE GENOMIC DNA]</scope>
    <source>
        <strain evidence="9">Red630</strain>
    </source>
</reference>
<evidence type="ECO:0000313" key="8">
    <source>
        <dbReference type="EMBL" id="BDG08489.1"/>
    </source>
</evidence>
<accession>A0ABN6N8U9</accession>
<evidence type="ECO:0000256" key="4">
    <source>
        <dbReference type="ARBA" id="ARBA00022989"/>
    </source>
</evidence>
<feature type="transmembrane region" description="Helical" evidence="6">
    <location>
        <begin position="293"/>
        <end position="312"/>
    </location>
</feature>
<dbReference type="PANTHER" id="PTHR35007">
    <property type="entry name" value="INTEGRAL MEMBRANE PROTEIN-RELATED"/>
    <property type="match status" value="1"/>
</dbReference>
<keyword evidence="5 6" id="KW-0472">Membrane</keyword>